<keyword evidence="2 8" id="KW-0812">Transmembrane</keyword>
<dbReference type="Gene3D" id="1.20.120.330">
    <property type="entry name" value="Nucleotidyltransferases domain 2"/>
    <property type="match status" value="1"/>
</dbReference>
<keyword evidence="4 8" id="KW-0175">Coiled coil</keyword>
<dbReference type="Pfam" id="PF06160">
    <property type="entry name" value="EzrA"/>
    <property type="match status" value="1"/>
</dbReference>
<evidence type="ECO:0000256" key="1">
    <source>
        <dbReference type="ARBA" id="ARBA00022618"/>
    </source>
</evidence>
<dbReference type="GO" id="GO:0000921">
    <property type="term" value="P:septin ring assembly"/>
    <property type="evidence" value="ECO:0007669"/>
    <property type="project" value="InterPro"/>
</dbReference>
<keyword evidence="1 8" id="KW-0132">Cell division</keyword>
<evidence type="ECO:0000313" key="10">
    <source>
        <dbReference type="EMBL" id="GEN82198.1"/>
    </source>
</evidence>
<dbReference type="AlphaFoldDB" id="A0A511Z424"/>
<evidence type="ECO:0000313" key="11">
    <source>
        <dbReference type="Proteomes" id="UP000321901"/>
    </source>
</evidence>
<evidence type="ECO:0000256" key="4">
    <source>
        <dbReference type="ARBA" id="ARBA00023054"/>
    </source>
</evidence>
<dbReference type="Proteomes" id="UP000321901">
    <property type="component" value="Unassembled WGS sequence"/>
</dbReference>
<organism evidence="10 11">
    <name type="scientific">Sporosarcina luteola</name>
    <dbReference type="NCBI Taxonomy" id="582850"/>
    <lineage>
        <taxon>Bacteria</taxon>
        <taxon>Bacillati</taxon>
        <taxon>Bacillota</taxon>
        <taxon>Bacilli</taxon>
        <taxon>Bacillales</taxon>
        <taxon>Caryophanaceae</taxon>
        <taxon>Sporosarcina</taxon>
    </lineage>
</organism>
<evidence type="ECO:0000256" key="6">
    <source>
        <dbReference type="ARBA" id="ARBA00023210"/>
    </source>
</evidence>
<keyword evidence="8" id="KW-1003">Cell membrane</keyword>
<keyword evidence="11" id="KW-1185">Reference proteome</keyword>
<protein>
    <recommendedName>
        <fullName evidence="8">Septation ring formation regulator EzrA</fullName>
    </recommendedName>
</protein>
<dbReference type="EMBL" id="BJYL01000005">
    <property type="protein sequence ID" value="GEN82198.1"/>
    <property type="molecule type" value="Genomic_DNA"/>
</dbReference>
<sequence length="564" mass="66489">MMKYFIIPIIILIVLITIAFLFRRKHISEIGRLEHEKMQIQNKPIFEEMMKVKQLNMTGETEEKFERWRNEWTEVVDVHMPKIDSMLFDAEDMIDRFRFKKATLTEKEIQEKIRQCDKRKNDILEELNELIGSEEKNRIEIEKLHEQYRLARKTILAHQHSFGMTVEPLEKELESFAPKFEEYDELTANGNYLQAREIVITLVSKGENLSTLIHDIPSLLTDLQSKIPASIRELRNGIKEMEEQSYNLAHLEIPKQMDEMEMNIEELLQKMSDLDIDTVRQNAMEMFDRIETCYDSLENEVNARHYIEMYFEEVEESLATITSLTKETFNEAAYVQQSYRLEEKEAKLPQLNLKKLETLQKRYDTLKILLEDKESAYSSLQAELKQITDELEGIEEERESLANRMKNLRIDENNVRNRLNDLSRDLQNTDRMLHRGNIPGIPDEMDARLEEAEEQLYLVSQSLQEVPLNITVAESYLANADRVVEDVKGKVEELLENVMLIERIIQYGNRYRASNPEMHERLLDAEESFRQFRYAKALEEAATAVEAVEPGAIKRIEEMLKEHV</sequence>
<feature type="topological domain" description="Cytoplasmic" evidence="8">
    <location>
        <begin position="23"/>
        <end position="564"/>
    </location>
</feature>
<dbReference type="OrthoDB" id="1654473at2"/>
<comment type="similarity">
    <text evidence="8">Belongs to the EzrA family.</text>
</comment>
<dbReference type="GO" id="GO:0000917">
    <property type="term" value="P:division septum assembly"/>
    <property type="evidence" value="ECO:0007669"/>
    <property type="project" value="UniProtKB-KW"/>
</dbReference>
<evidence type="ECO:0000256" key="2">
    <source>
        <dbReference type="ARBA" id="ARBA00022692"/>
    </source>
</evidence>
<accession>A0A511Z424</accession>
<reference evidence="10 11" key="1">
    <citation type="submission" date="2019-07" db="EMBL/GenBank/DDBJ databases">
        <title>Whole genome shotgun sequence of Sporosarcina luteola NBRC 105378.</title>
        <authorList>
            <person name="Hosoyama A."/>
            <person name="Uohara A."/>
            <person name="Ohji S."/>
            <person name="Ichikawa N."/>
        </authorList>
    </citation>
    <scope>NUCLEOTIDE SEQUENCE [LARGE SCALE GENOMIC DNA]</scope>
    <source>
        <strain evidence="10 11">NBRC 105378</strain>
    </source>
</reference>
<dbReference type="NCBIfam" id="NF003413">
    <property type="entry name" value="PRK04778.1-7"/>
    <property type="match status" value="1"/>
</dbReference>
<dbReference type="GO" id="GO:0005940">
    <property type="term" value="C:septin ring"/>
    <property type="evidence" value="ECO:0007669"/>
    <property type="project" value="InterPro"/>
</dbReference>
<proteinExistence type="inferred from homology"/>
<feature type="transmembrane region" description="Helical" evidence="9">
    <location>
        <begin position="6"/>
        <end position="22"/>
    </location>
</feature>
<feature type="topological domain" description="Extracellular" evidence="8">
    <location>
        <begin position="1"/>
        <end position="3"/>
    </location>
</feature>
<keyword evidence="7 8" id="KW-0131">Cell cycle</keyword>
<feature type="coiled-coil region" evidence="8">
    <location>
        <begin position="106"/>
        <end position="144"/>
    </location>
</feature>
<feature type="coiled-coil region" evidence="8">
    <location>
        <begin position="356"/>
        <end position="432"/>
    </location>
</feature>
<comment type="subcellular location">
    <subcellularLocation>
        <location evidence="8">Cell membrane</location>
        <topology evidence="8">Single-pass membrane protein</topology>
    </subcellularLocation>
    <text evidence="8">Colocalized with FtsZ to the nascent septal site.</text>
</comment>
<comment type="caution">
    <text evidence="10">The sequence shown here is derived from an EMBL/GenBank/DDBJ whole genome shotgun (WGS) entry which is preliminary data.</text>
</comment>
<evidence type="ECO:0000256" key="3">
    <source>
        <dbReference type="ARBA" id="ARBA00022989"/>
    </source>
</evidence>
<evidence type="ECO:0000256" key="8">
    <source>
        <dbReference type="HAMAP-Rule" id="MF_00728"/>
    </source>
</evidence>
<evidence type="ECO:0000256" key="9">
    <source>
        <dbReference type="SAM" id="Phobius"/>
    </source>
</evidence>
<name>A0A511Z424_9BACL</name>
<keyword evidence="3 8" id="KW-1133">Transmembrane helix</keyword>
<dbReference type="GO" id="GO:0005886">
    <property type="term" value="C:plasma membrane"/>
    <property type="evidence" value="ECO:0007669"/>
    <property type="project" value="UniProtKB-SubCell"/>
</dbReference>
<gene>
    <name evidence="8 10" type="primary">ezrA</name>
    <name evidence="10" type="ORF">SLU01_05100</name>
</gene>
<dbReference type="InterPro" id="IPR010379">
    <property type="entry name" value="EzrA"/>
</dbReference>
<keyword evidence="5 8" id="KW-0472">Membrane</keyword>
<comment type="function">
    <text evidence="8">Negative regulator of FtsZ ring formation; modulates the frequency and position of FtsZ ring formation. Inhibits FtsZ ring formation at polar sites. Interacts either with FtsZ or with one of its binding partners to promote depolymerization.</text>
</comment>
<dbReference type="SUPFAM" id="SSF57997">
    <property type="entry name" value="Tropomyosin"/>
    <property type="match status" value="1"/>
</dbReference>
<evidence type="ECO:0000256" key="7">
    <source>
        <dbReference type="ARBA" id="ARBA00023306"/>
    </source>
</evidence>
<evidence type="ECO:0000256" key="5">
    <source>
        <dbReference type="ARBA" id="ARBA00023136"/>
    </source>
</evidence>
<dbReference type="HAMAP" id="MF_00728">
    <property type="entry name" value="EzrA"/>
    <property type="match status" value="1"/>
</dbReference>
<keyword evidence="6 8" id="KW-0717">Septation</keyword>